<organism evidence="1 2">
    <name type="scientific">Panthera pardus</name>
    <name type="common">Leopard</name>
    <name type="synonym">Felis pardus</name>
    <dbReference type="NCBI Taxonomy" id="9691"/>
    <lineage>
        <taxon>Eukaryota</taxon>
        <taxon>Metazoa</taxon>
        <taxon>Chordata</taxon>
        <taxon>Craniata</taxon>
        <taxon>Vertebrata</taxon>
        <taxon>Euteleostomi</taxon>
        <taxon>Mammalia</taxon>
        <taxon>Eutheria</taxon>
        <taxon>Laurasiatheria</taxon>
        <taxon>Carnivora</taxon>
        <taxon>Feliformia</taxon>
        <taxon>Felidae</taxon>
        <taxon>Pantherinae</taxon>
        <taxon>Panthera</taxon>
    </lineage>
</organism>
<dbReference type="AlphaFoldDB" id="A0A9V1EW27"/>
<keyword evidence="1" id="KW-1185">Reference proteome</keyword>
<dbReference type="GeneID" id="109257849"/>
<accession>A0A9V1EW27</accession>
<dbReference type="RefSeq" id="XP_019289780.1">
    <property type="nucleotide sequence ID" value="XM_019434235.2"/>
</dbReference>
<proteinExistence type="predicted"/>
<sequence length="89" mass="10086">MTKQVTKAKGNTRLECFRTSALQKQALDGKSRQQYARGKFKEICEHPNGSCQEFCLEKEVHARQCLNGLTCCLPVGNEPFIKPTTPKER</sequence>
<protein>
    <submittedName>
        <fullName evidence="2">Beta-defensin 108B</fullName>
    </submittedName>
</protein>
<evidence type="ECO:0000313" key="1">
    <source>
        <dbReference type="Proteomes" id="UP001165780"/>
    </source>
</evidence>
<reference evidence="2" key="1">
    <citation type="submission" date="2025-08" db="UniProtKB">
        <authorList>
            <consortium name="RefSeq"/>
        </authorList>
    </citation>
    <scope>IDENTIFICATION</scope>
    <source>
        <tissue evidence="2">Whole blood</tissue>
    </source>
</reference>
<dbReference type="OrthoDB" id="9832145at2759"/>
<dbReference type="KEGG" id="ppad:109257849"/>
<dbReference type="CTD" id="245911"/>
<dbReference type="Proteomes" id="UP001165780">
    <property type="component" value="Unplaced"/>
</dbReference>
<name>A0A9V1EW27_PANPR</name>
<gene>
    <name evidence="2" type="primary">DEFB108B</name>
</gene>
<evidence type="ECO:0000313" key="2">
    <source>
        <dbReference type="RefSeq" id="XP_019289780.1"/>
    </source>
</evidence>